<proteinExistence type="predicted"/>
<dbReference type="KEGG" id="psoj:PHYSODRAFT_301644"/>
<keyword evidence="2" id="KW-1185">Reference proteome</keyword>
<organism evidence="1 2">
    <name type="scientific">Phytophthora sojae (strain P6497)</name>
    <name type="common">Soybean stem and root rot agent</name>
    <name type="synonym">Phytophthora megasperma f. sp. glycines</name>
    <dbReference type="NCBI Taxonomy" id="1094619"/>
    <lineage>
        <taxon>Eukaryota</taxon>
        <taxon>Sar</taxon>
        <taxon>Stramenopiles</taxon>
        <taxon>Oomycota</taxon>
        <taxon>Peronosporomycetes</taxon>
        <taxon>Peronosporales</taxon>
        <taxon>Peronosporaceae</taxon>
        <taxon>Phytophthora</taxon>
    </lineage>
</organism>
<reference evidence="1 2" key="1">
    <citation type="journal article" date="2006" name="Science">
        <title>Phytophthora genome sequences uncover evolutionary origins and mechanisms of pathogenesis.</title>
        <authorList>
            <person name="Tyler B.M."/>
            <person name="Tripathy S."/>
            <person name="Zhang X."/>
            <person name="Dehal P."/>
            <person name="Jiang R.H."/>
            <person name="Aerts A."/>
            <person name="Arredondo F.D."/>
            <person name="Baxter L."/>
            <person name="Bensasson D."/>
            <person name="Beynon J.L."/>
            <person name="Chapman J."/>
            <person name="Damasceno C.M."/>
            <person name="Dorrance A.E."/>
            <person name="Dou D."/>
            <person name="Dickerman A.W."/>
            <person name="Dubchak I.L."/>
            <person name="Garbelotto M."/>
            <person name="Gijzen M."/>
            <person name="Gordon S.G."/>
            <person name="Govers F."/>
            <person name="Grunwald N.J."/>
            <person name="Huang W."/>
            <person name="Ivors K.L."/>
            <person name="Jones R.W."/>
            <person name="Kamoun S."/>
            <person name="Krampis K."/>
            <person name="Lamour K.H."/>
            <person name="Lee M.K."/>
            <person name="McDonald W.H."/>
            <person name="Medina M."/>
            <person name="Meijer H.J."/>
            <person name="Nordberg E.K."/>
            <person name="Maclean D.J."/>
            <person name="Ospina-Giraldo M.D."/>
            <person name="Morris P.F."/>
            <person name="Phuntumart V."/>
            <person name="Putnam N.H."/>
            <person name="Rash S."/>
            <person name="Rose J.K."/>
            <person name="Sakihama Y."/>
            <person name="Salamov A.A."/>
            <person name="Savidor A."/>
            <person name="Scheuring C.F."/>
            <person name="Smith B.M."/>
            <person name="Sobral B.W."/>
            <person name="Terry A."/>
            <person name="Torto-Alalibo T.A."/>
            <person name="Win J."/>
            <person name="Xu Z."/>
            <person name="Zhang H."/>
            <person name="Grigoriev I.V."/>
            <person name="Rokhsar D.S."/>
            <person name="Boore J.L."/>
        </authorList>
    </citation>
    <scope>NUCLEOTIDE SEQUENCE [LARGE SCALE GENOMIC DNA]</scope>
    <source>
        <strain evidence="1 2">P6497</strain>
    </source>
</reference>
<dbReference type="AlphaFoldDB" id="G4ZK32"/>
<evidence type="ECO:0000313" key="1">
    <source>
        <dbReference type="EMBL" id="EGZ14836.1"/>
    </source>
</evidence>
<evidence type="ECO:0000313" key="2">
    <source>
        <dbReference type="Proteomes" id="UP000002640"/>
    </source>
</evidence>
<dbReference type="GeneID" id="20642047"/>
<gene>
    <name evidence="1" type="ORF">PHYSODRAFT_301644</name>
</gene>
<dbReference type="EMBL" id="JH159155">
    <property type="protein sequence ID" value="EGZ14836.1"/>
    <property type="molecule type" value="Genomic_DNA"/>
</dbReference>
<dbReference type="Proteomes" id="UP000002640">
    <property type="component" value="Unassembled WGS sequence"/>
</dbReference>
<name>G4ZK32_PHYSP</name>
<accession>G4ZK32</accession>
<dbReference type="InParanoid" id="G4ZK32"/>
<protein>
    <submittedName>
        <fullName evidence="1">Uncharacterized protein</fullName>
    </submittedName>
</protein>
<dbReference type="RefSeq" id="XP_009528585.1">
    <property type="nucleotide sequence ID" value="XM_009530290.1"/>
</dbReference>
<sequence length="526" mass="58707">MAAYQNETPLKVSESVGTLGKSPVDPLLVEIPKVWFGNRTKFWFLLVDAGTRDTLAGTREYSVSLIEESSAGALRGIVLEMLLPHTPTESPVEACKLKIFKSRQAYEPWAKMIRLETKQSALIVEVPSLSAIDPASQLGSRKMDQLEDALETESPRKKPRLLQSRLAPAVPVFEGYFSVPLESIAAFQTIKQGFSDTRLPERPLFLLYGPRQFGKTTIAYGSTPGWLLKFLILGIIAKCGGGIRRAHEEKGVPYRGRVGLPVRGPSFDKGLSIGASLYAETKLLQAESFSAMQMAAFFELIEPCFNFAKSLRQAIMEYSGGAPGVFGSLTWEFWYKQWMESSETVHRVCVEALPERDVQAIENAGDPLVLLSAAVREMRPEVITDLVFGNDKCPPVAAFHQELFCTMRDILKETQRFTRDRLKAQSPNSAHRADIIVEDESVRFGFEVKVGLSDETAVVGAVRQADEYRVFYSAKQMFLVIFTPPGSNSPEVNSVKEFPEVKIIRVRFDESCNTFCSLLVKQDRIH</sequence>